<proteinExistence type="predicted"/>
<accession>M2MZD5</accession>
<sequence length="91" mass="10237">MTAPSALLQLDRTVQEIRAVHEELLRRDGCSDRSLILPGQPVSSLALADKQSLRTPLERDPDRGRRVGFNCFLYLLLLLLMDARLGFCGAW</sequence>
<evidence type="ECO:0000313" key="1">
    <source>
        <dbReference type="EMBL" id="EMC92024.1"/>
    </source>
</evidence>
<dbReference type="HOGENOM" id="CLU_2426670_0_0_1"/>
<reference evidence="1 2" key="1">
    <citation type="journal article" date="2012" name="PLoS Pathog.">
        <title>Diverse lifestyles and strategies of plant pathogenesis encoded in the genomes of eighteen Dothideomycetes fungi.</title>
        <authorList>
            <person name="Ohm R.A."/>
            <person name="Feau N."/>
            <person name="Henrissat B."/>
            <person name="Schoch C.L."/>
            <person name="Horwitz B.A."/>
            <person name="Barry K.W."/>
            <person name="Condon B.J."/>
            <person name="Copeland A.C."/>
            <person name="Dhillon B."/>
            <person name="Glaser F."/>
            <person name="Hesse C.N."/>
            <person name="Kosti I."/>
            <person name="LaButti K."/>
            <person name="Lindquist E.A."/>
            <person name="Lucas S."/>
            <person name="Salamov A.A."/>
            <person name="Bradshaw R.E."/>
            <person name="Ciuffetti L."/>
            <person name="Hamelin R.C."/>
            <person name="Kema G.H.J."/>
            <person name="Lawrence C."/>
            <person name="Scott J.A."/>
            <person name="Spatafora J.W."/>
            <person name="Turgeon B.G."/>
            <person name="de Wit P.J.G.M."/>
            <person name="Zhong S."/>
            <person name="Goodwin S.B."/>
            <person name="Grigoriev I.V."/>
        </authorList>
    </citation>
    <scope>NUCLEOTIDE SEQUENCE [LARGE SCALE GENOMIC DNA]</scope>
    <source>
        <strain evidence="1 2">UAMH 10762</strain>
    </source>
</reference>
<organism evidence="1 2">
    <name type="scientific">Baudoinia panamericana (strain UAMH 10762)</name>
    <name type="common">Angels' share fungus</name>
    <name type="synonym">Baudoinia compniacensis (strain UAMH 10762)</name>
    <dbReference type="NCBI Taxonomy" id="717646"/>
    <lineage>
        <taxon>Eukaryota</taxon>
        <taxon>Fungi</taxon>
        <taxon>Dikarya</taxon>
        <taxon>Ascomycota</taxon>
        <taxon>Pezizomycotina</taxon>
        <taxon>Dothideomycetes</taxon>
        <taxon>Dothideomycetidae</taxon>
        <taxon>Mycosphaerellales</taxon>
        <taxon>Teratosphaeriaceae</taxon>
        <taxon>Baudoinia</taxon>
    </lineage>
</organism>
<gene>
    <name evidence="1" type="ORF">BAUCODRAFT_274116</name>
</gene>
<dbReference type="Proteomes" id="UP000011761">
    <property type="component" value="Unassembled WGS sequence"/>
</dbReference>
<dbReference type="EMBL" id="KB445562">
    <property type="protein sequence ID" value="EMC92024.1"/>
    <property type="molecule type" value="Genomic_DNA"/>
</dbReference>
<dbReference type="RefSeq" id="XP_007680552.1">
    <property type="nucleotide sequence ID" value="XM_007682362.1"/>
</dbReference>
<dbReference type="GeneID" id="19110565"/>
<protein>
    <submittedName>
        <fullName evidence="1">Uncharacterized protein</fullName>
    </submittedName>
</protein>
<name>M2MZD5_BAUPA</name>
<dbReference type="AlphaFoldDB" id="M2MZD5"/>
<evidence type="ECO:0000313" key="2">
    <source>
        <dbReference type="Proteomes" id="UP000011761"/>
    </source>
</evidence>
<dbReference type="KEGG" id="bcom:BAUCODRAFT_274116"/>
<keyword evidence="2" id="KW-1185">Reference proteome</keyword>